<keyword evidence="2" id="KW-1185">Reference proteome</keyword>
<name>A0A5B7DJV1_PORTR</name>
<proteinExistence type="predicted"/>
<sequence>MQATTARLKILVQTTFTHNGDWTSGSVGYQMKLKYQDTLATNTQSGRLGIKGTSGSPFLAYQLIDITLSVWMWGPGSKLECEERTKLSGNSSPST</sequence>
<evidence type="ECO:0000313" key="1">
    <source>
        <dbReference type="EMBL" id="MPC21403.1"/>
    </source>
</evidence>
<protein>
    <submittedName>
        <fullName evidence="1">Uncharacterized protein</fullName>
    </submittedName>
</protein>
<organism evidence="1 2">
    <name type="scientific">Portunus trituberculatus</name>
    <name type="common">Swimming crab</name>
    <name type="synonym">Neptunus trituberculatus</name>
    <dbReference type="NCBI Taxonomy" id="210409"/>
    <lineage>
        <taxon>Eukaryota</taxon>
        <taxon>Metazoa</taxon>
        <taxon>Ecdysozoa</taxon>
        <taxon>Arthropoda</taxon>
        <taxon>Crustacea</taxon>
        <taxon>Multicrustacea</taxon>
        <taxon>Malacostraca</taxon>
        <taxon>Eumalacostraca</taxon>
        <taxon>Eucarida</taxon>
        <taxon>Decapoda</taxon>
        <taxon>Pleocyemata</taxon>
        <taxon>Brachyura</taxon>
        <taxon>Eubrachyura</taxon>
        <taxon>Portunoidea</taxon>
        <taxon>Portunidae</taxon>
        <taxon>Portuninae</taxon>
        <taxon>Portunus</taxon>
    </lineage>
</organism>
<dbReference type="AlphaFoldDB" id="A0A5B7DJV1"/>
<evidence type="ECO:0000313" key="2">
    <source>
        <dbReference type="Proteomes" id="UP000324222"/>
    </source>
</evidence>
<dbReference type="EMBL" id="VSRR010000971">
    <property type="protein sequence ID" value="MPC21403.1"/>
    <property type="molecule type" value="Genomic_DNA"/>
</dbReference>
<gene>
    <name evidence="1" type="ORF">E2C01_014389</name>
</gene>
<accession>A0A5B7DJV1</accession>
<reference evidence="1 2" key="1">
    <citation type="submission" date="2019-05" db="EMBL/GenBank/DDBJ databases">
        <title>Another draft genome of Portunus trituberculatus and its Hox gene families provides insights of decapod evolution.</title>
        <authorList>
            <person name="Jeong J.-H."/>
            <person name="Song I."/>
            <person name="Kim S."/>
            <person name="Choi T."/>
            <person name="Kim D."/>
            <person name="Ryu S."/>
            <person name="Kim W."/>
        </authorList>
    </citation>
    <scope>NUCLEOTIDE SEQUENCE [LARGE SCALE GENOMIC DNA]</scope>
    <source>
        <tissue evidence="1">Muscle</tissue>
    </source>
</reference>
<dbReference type="Proteomes" id="UP000324222">
    <property type="component" value="Unassembled WGS sequence"/>
</dbReference>
<comment type="caution">
    <text evidence="1">The sequence shown here is derived from an EMBL/GenBank/DDBJ whole genome shotgun (WGS) entry which is preliminary data.</text>
</comment>